<sequence>MSFFTTLDTRDLRALNACNARRRCSGKKNDYINYVLLYFYLQNVRTLQRAAVYRETILYRLCHQCPTTTAVHYKNIIVTIILLATDGGMRVCMCERVNAARVRRRCV</sequence>
<name>A0A2S2NB99_SCHGA</name>
<dbReference type="EMBL" id="GGMR01001831">
    <property type="protein sequence ID" value="MBY14450.1"/>
    <property type="molecule type" value="Transcribed_RNA"/>
</dbReference>
<reference evidence="1" key="1">
    <citation type="submission" date="2018-04" db="EMBL/GenBank/DDBJ databases">
        <title>Transcriptome of Schizaphis graminum biotype I.</title>
        <authorList>
            <person name="Scully E.D."/>
            <person name="Geib S.M."/>
            <person name="Palmer N.A."/>
            <person name="Koch K."/>
            <person name="Bradshaw J."/>
            <person name="Heng-Moss T."/>
            <person name="Sarath G."/>
        </authorList>
    </citation>
    <scope>NUCLEOTIDE SEQUENCE</scope>
</reference>
<gene>
    <name evidence="1" type="ORF">g.133619</name>
</gene>
<evidence type="ECO:0000313" key="1">
    <source>
        <dbReference type="EMBL" id="MBY14450.1"/>
    </source>
</evidence>
<accession>A0A2S2NB99</accession>
<dbReference type="AlphaFoldDB" id="A0A2S2NB99"/>
<protein>
    <submittedName>
        <fullName evidence="1">Uncharacterized protein</fullName>
    </submittedName>
</protein>
<proteinExistence type="predicted"/>
<organism evidence="1">
    <name type="scientific">Schizaphis graminum</name>
    <name type="common">Green bug aphid</name>
    <dbReference type="NCBI Taxonomy" id="13262"/>
    <lineage>
        <taxon>Eukaryota</taxon>
        <taxon>Metazoa</taxon>
        <taxon>Ecdysozoa</taxon>
        <taxon>Arthropoda</taxon>
        <taxon>Hexapoda</taxon>
        <taxon>Insecta</taxon>
        <taxon>Pterygota</taxon>
        <taxon>Neoptera</taxon>
        <taxon>Paraneoptera</taxon>
        <taxon>Hemiptera</taxon>
        <taxon>Sternorrhyncha</taxon>
        <taxon>Aphidomorpha</taxon>
        <taxon>Aphidoidea</taxon>
        <taxon>Aphididae</taxon>
        <taxon>Aphidini</taxon>
        <taxon>Schizaphis</taxon>
    </lineage>
</organism>